<evidence type="ECO:0000313" key="2">
    <source>
        <dbReference type="Proteomes" id="UP000257136"/>
    </source>
</evidence>
<reference evidence="1 2" key="1">
    <citation type="submission" date="2018-08" db="EMBL/GenBank/DDBJ databases">
        <title>Genomic Encyclopedia of Archaeal and Bacterial Type Strains, Phase II (KMG-II): from individual species to whole genera.</title>
        <authorList>
            <person name="Goeker M."/>
        </authorList>
    </citation>
    <scope>NUCLEOTIDE SEQUENCE [LARGE SCALE GENOMIC DNA]</scope>
    <source>
        <strain evidence="1 2">DSM 100880</strain>
    </source>
</reference>
<protein>
    <submittedName>
        <fullName evidence="1">Uncharacterized protein</fullName>
    </submittedName>
</protein>
<evidence type="ECO:0000313" key="1">
    <source>
        <dbReference type="EMBL" id="REG96271.1"/>
    </source>
</evidence>
<accession>A0A3E0EDF3</accession>
<name>A0A3E0EDF3_9FLAO</name>
<dbReference type="AlphaFoldDB" id="A0A3E0EDF3"/>
<dbReference type="OrthoDB" id="1366820at2"/>
<keyword evidence="2" id="KW-1185">Reference proteome</keyword>
<gene>
    <name evidence="1" type="ORF">C8P67_11093</name>
</gene>
<proteinExistence type="predicted"/>
<sequence>MKTLDKNSKAIQSLLKTDFRKTVSVLEDIPIEVNQQNEELYLTGHESLLFRMYDLEEEDLFI</sequence>
<organism evidence="1 2">
    <name type="scientific">Flavobacterium aquicola</name>
    <dbReference type="NCBI Taxonomy" id="1682742"/>
    <lineage>
        <taxon>Bacteria</taxon>
        <taxon>Pseudomonadati</taxon>
        <taxon>Bacteroidota</taxon>
        <taxon>Flavobacteriia</taxon>
        <taxon>Flavobacteriales</taxon>
        <taxon>Flavobacteriaceae</taxon>
        <taxon>Flavobacterium</taxon>
    </lineage>
</organism>
<dbReference type="Proteomes" id="UP000257136">
    <property type="component" value="Unassembled WGS sequence"/>
</dbReference>
<dbReference type="RefSeq" id="WP_115814191.1">
    <property type="nucleotide sequence ID" value="NZ_QUNI01000010.1"/>
</dbReference>
<comment type="caution">
    <text evidence="1">The sequence shown here is derived from an EMBL/GenBank/DDBJ whole genome shotgun (WGS) entry which is preliminary data.</text>
</comment>
<dbReference type="EMBL" id="QUNI01000010">
    <property type="protein sequence ID" value="REG96271.1"/>
    <property type="molecule type" value="Genomic_DNA"/>
</dbReference>